<comment type="similarity">
    <text evidence="7">Belongs to the binding-protein-dependent transport system permease family.</text>
</comment>
<feature type="transmembrane region" description="Helical" evidence="7">
    <location>
        <begin position="69"/>
        <end position="91"/>
    </location>
</feature>
<dbReference type="PROSITE" id="PS50928">
    <property type="entry name" value="ABC_TM1"/>
    <property type="match status" value="1"/>
</dbReference>
<keyword evidence="10" id="KW-1185">Reference proteome</keyword>
<name>A0ABV6JB28_9BACL</name>
<dbReference type="RefSeq" id="WP_204818929.1">
    <property type="nucleotide sequence ID" value="NZ_JANHOF010000016.1"/>
</dbReference>
<evidence type="ECO:0000256" key="3">
    <source>
        <dbReference type="ARBA" id="ARBA00022475"/>
    </source>
</evidence>
<dbReference type="Proteomes" id="UP001589818">
    <property type="component" value="Unassembled WGS sequence"/>
</dbReference>
<dbReference type="EMBL" id="JBHLVF010000028">
    <property type="protein sequence ID" value="MFC0393083.1"/>
    <property type="molecule type" value="Genomic_DNA"/>
</dbReference>
<feature type="domain" description="ABC transmembrane type-1" evidence="8">
    <location>
        <begin position="70"/>
        <end position="261"/>
    </location>
</feature>
<evidence type="ECO:0000313" key="10">
    <source>
        <dbReference type="Proteomes" id="UP001589818"/>
    </source>
</evidence>
<dbReference type="PANTHER" id="PTHR43744:SF12">
    <property type="entry name" value="ABC TRANSPORTER PERMEASE PROTEIN MG189-RELATED"/>
    <property type="match status" value="1"/>
</dbReference>
<evidence type="ECO:0000256" key="6">
    <source>
        <dbReference type="ARBA" id="ARBA00023136"/>
    </source>
</evidence>
<dbReference type="InterPro" id="IPR000515">
    <property type="entry name" value="MetI-like"/>
</dbReference>
<evidence type="ECO:0000259" key="8">
    <source>
        <dbReference type="PROSITE" id="PS50928"/>
    </source>
</evidence>
<keyword evidence="3" id="KW-1003">Cell membrane</keyword>
<proteinExistence type="inferred from homology"/>
<feature type="transmembrane region" description="Helical" evidence="7">
    <location>
        <begin position="12"/>
        <end position="32"/>
    </location>
</feature>
<comment type="caution">
    <text evidence="9">The sequence shown here is derived from an EMBL/GenBank/DDBJ whole genome shotgun (WGS) entry which is preliminary data.</text>
</comment>
<protein>
    <submittedName>
        <fullName evidence="9">Carbohydrate ABC transporter permease</fullName>
    </submittedName>
</protein>
<evidence type="ECO:0000256" key="7">
    <source>
        <dbReference type="RuleBase" id="RU363032"/>
    </source>
</evidence>
<sequence length="276" mass="30859">MSRKSRFMEWGYSSVIAVISLIMVYPLLFMIINSFKNNKELFSNYWGLPTVFRYENYVRAWVDGKLSMYAYNSVLVTVTATLAALIMSTMLSYAIVKLRFKGANIVFLCILFAMFIPDEMNIVPRFLLLNDLGLIGTHWNLFIVYAVGALGMSTFILRNFMLSIPGELAEAAAIDGSGDWGVFFKIYVPLVVPVLLSVTILIINGIWGEYVWALVSVTDDKLRTLPIGLTVFQSLHGSNYGPLMAGLCIMTIPIIVLFTVFTRQFVEGMTSGTVKG</sequence>
<dbReference type="Gene3D" id="1.10.3720.10">
    <property type="entry name" value="MetI-like"/>
    <property type="match status" value="1"/>
</dbReference>
<evidence type="ECO:0000256" key="2">
    <source>
        <dbReference type="ARBA" id="ARBA00022448"/>
    </source>
</evidence>
<evidence type="ECO:0000256" key="1">
    <source>
        <dbReference type="ARBA" id="ARBA00004651"/>
    </source>
</evidence>
<evidence type="ECO:0000256" key="4">
    <source>
        <dbReference type="ARBA" id="ARBA00022692"/>
    </source>
</evidence>
<keyword evidence="5 7" id="KW-1133">Transmembrane helix</keyword>
<dbReference type="Pfam" id="PF00528">
    <property type="entry name" value="BPD_transp_1"/>
    <property type="match status" value="1"/>
</dbReference>
<organism evidence="9 10">
    <name type="scientific">Paenibacillus mendelii</name>
    <dbReference type="NCBI Taxonomy" id="206163"/>
    <lineage>
        <taxon>Bacteria</taxon>
        <taxon>Bacillati</taxon>
        <taxon>Bacillota</taxon>
        <taxon>Bacilli</taxon>
        <taxon>Bacillales</taxon>
        <taxon>Paenibacillaceae</taxon>
        <taxon>Paenibacillus</taxon>
    </lineage>
</organism>
<keyword evidence="2 7" id="KW-0813">Transport</keyword>
<evidence type="ECO:0000313" key="9">
    <source>
        <dbReference type="EMBL" id="MFC0393083.1"/>
    </source>
</evidence>
<comment type="subcellular location">
    <subcellularLocation>
        <location evidence="1 7">Cell membrane</location>
        <topology evidence="1 7">Multi-pass membrane protein</topology>
    </subcellularLocation>
</comment>
<dbReference type="SUPFAM" id="SSF161098">
    <property type="entry name" value="MetI-like"/>
    <property type="match status" value="1"/>
</dbReference>
<keyword evidence="4 7" id="KW-0812">Transmembrane</keyword>
<feature type="transmembrane region" description="Helical" evidence="7">
    <location>
        <begin position="137"/>
        <end position="157"/>
    </location>
</feature>
<keyword evidence="6 7" id="KW-0472">Membrane</keyword>
<gene>
    <name evidence="9" type="ORF">ACFFJ8_17085</name>
</gene>
<dbReference type="CDD" id="cd06261">
    <property type="entry name" value="TM_PBP2"/>
    <property type="match status" value="1"/>
</dbReference>
<evidence type="ECO:0000256" key="5">
    <source>
        <dbReference type="ARBA" id="ARBA00022989"/>
    </source>
</evidence>
<reference evidence="9 10" key="1">
    <citation type="submission" date="2024-09" db="EMBL/GenBank/DDBJ databases">
        <authorList>
            <person name="Sun Q."/>
            <person name="Mori K."/>
        </authorList>
    </citation>
    <scope>NUCLEOTIDE SEQUENCE [LARGE SCALE GENOMIC DNA]</scope>
    <source>
        <strain evidence="9 10">CCM 4839</strain>
    </source>
</reference>
<accession>A0ABV6JB28</accession>
<dbReference type="PANTHER" id="PTHR43744">
    <property type="entry name" value="ABC TRANSPORTER PERMEASE PROTEIN MG189-RELATED-RELATED"/>
    <property type="match status" value="1"/>
</dbReference>
<feature type="transmembrane region" description="Helical" evidence="7">
    <location>
        <begin position="98"/>
        <end position="117"/>
    </location>
</feature>
<feature type="transmembrane region" description="Helical" evidence="7">
    <location>
        <begin position="186"/>
        <end position="207"/>
    </location>
</feature>
<feature type="transmembrane region" description="Helical" evidence="7">
    <location>
        <begin position="240"/>
        <end position="261"/>
    </location>
</feature>
<dbReference type="InterPro" id="IPR035906">
    <property type="entry name" value="MetI-like_sf"/>
</dbReference>